<keyword evidence="3" id="KW-1185">Reference proteome</keyword>
<name>A0A1I2LU73_9BACL</name>
<evidence type="ECO:0000313" key="2">
    <source>
        <dbReference type="EMBL" id="SFF82703.1"/>
    </source>
</evidence>
<keyword evidence="1" id="KW-0472">Membrane</keyword>
<dbReference type="AlphaFoldDB" id="A0A1I2LU73"/>
<proteinExistence type="predicted"/>
<reference evidence="2 3" key="1">
    <citation type="submission" date="2016-10" db="EMBL/GenBank/DDBJ databases">
        <authorList>
            <person name="de Groot N.N."/>
        </authorList>
    </citation>
    <scope>NUCLEOTIDE SEQUENCE [LARGE SCALE GENOMIC DNA]</scope>
    <source>
        <strain evidence="2 3">DSM 44945</strain>
    </source>
</reference>
<feature type="transmembrane region" description="Helical" evidence="1">
    <location>
        <begin position="83"/>
        <end position="103"/>
    </location>
</feature>
<sequence>MLEECLLLIPSLFSMVGGVIGYKQYISKLAGISDEKEFLSRSNREFRQFALKYAVIGGTMAGLMGIAAVRISSGKAVPGNVPLLMVIVFLMILVALLSIYFITAGVLHDPRSSARVKKDMIQSMIAAAMAVNAVPIISMGIFLAIIEKHY</sequence>
<dbReference type="Proteomes" id="UP000198661">
    <property type="component" value="Unassembled WGS sequence"/>
</dbReference>
<gene>
    <name evidence="2" type="ORF">SAMN04488025_10633</name>
</gene>
<organism evidence="2 3">
    <name type="scientific">Planifilum fulgidum</name>
    <dbReference type="NCBI Taxonomy" id="201973"/>
    <lineage>
        <taxon>Bacteria</taxon>
        <taxon>Bacillati</taxon>
        <taxon>Bacillota</taxon>
        <taxon>Bacilli</taxon>
        <taxon>Bacillales</taxon>
        <taxon>Thermoactinomycetaceae</taxon>
        <taxon>Planifilum</taxon>
    </lineage>
</organism>
<dbReference type="STRING" id="201973.SAMN04488025_10633"/>
<keyword evidence="1" id="KW-0812">Transmembrane</keyword>
<feature type="transmembrane region" description="Helical" evidence="1">
    <location>
        <begin position="6"/>
        <end position="22"/>
    </location>
</feature>
<dbReference type="EMBL" id="FOOK01000006">
    <property type="protein sequence ID" value="SFF82703.1"/>
    <property type="molecule type" value="Genomic_DNA"/>
</dbReference>
<feature type="transmembrane region" description="Helical" evidence="1">
    <location>
        <begin position="50"/>
        <end position="71"/>
    </location>
</feature>
<keyword evidence="1" id="KW-1133">Transmembrane helix</keyword>
<protein>
    <submittedName>
        <fullName evidence="2">Uncharacterized protein</fullName>
    </submittedName>
</protein>
<dbReference type="OrthoDB" id="9852805at2"/>
<evidence type="ECO:0000256" key="1">
    <source>
        <dbReference type="SAM" id="Phobius"/>
    </source>
</evidence>
<evidence type="ECO:0000313" key="3">
    <source>
        <dbReference type="Proteomes" id="UP000198661"/>
    </source>
</evidence>
<accession>A0A1I2LU73</accession>
<feature type="transmembrane region" description="Helical" evidence="1">
    <location>
        <begin position="124"/>
        <end position="146"/>
    </location>
</feature>